<comment type="similarity">
    <text evidence="1">Belongs to the AIM6 family.</text>
</comment>
<dbReference type="EMBL" id="JAZGSY010000035">
    <property type="protein sequence ID" value="KAL1842680.1"/>
    <property type="molecule type" value="Genomic_DNA"/>
</dbReference>
<feature type="region of interest" description="Disordered" evidence="3">
    <location>
        <begin position="79"/>
        <end position="117"/>
    </location>
</feature>
<dbReference type="Proteomes" id="UP001583172">
    <property type="component" value="Unassembled WGS sequence"/>
</dbReference>
<evidence type="ECO:0000256" key="3">
    <source>
        <dbReference type="SAM" id="MobiDB-lite"/>
    </source>
</evidence>
<dbReference type="CDD" id="cd08577">
    <property type="entry name" value="PI-PLCc_GDPD_SF_unchar3"/>
    <property type="match status" value="1"/>
</dbReference>
<protein>
    <recommendedName>
        <fullName evidence="2">Altered inheritance of mitochondria protein 6</fullName>
    </recommendedName>
</protein>
<dbReference type="InterPro" id="IPR039559">
    <property type="entry name" value="AIM6_PI-PLC-like_dom"/>
</dbReference>
<accession>A0ABR3VMN3</accession>
<evidence type="ECO:0000313" key="4">
    <source>
        <dbReference type="EMBL" id="KAL1842680.1"/>
    </source>
</evidence>
<gene>
    <name evidence="4" type="ORF">VTJ49DRAFT_4459</name>
</gene>
<proteinExistence type="inferred from homology"/>
<dbReference type="SUPFAM" id="SSF51695">
    <property type="entry name" value="PLC-like phosphodiesterases"/>
    <property type="match status" value="1"/>
</dbReference>
<keyword evidence="5" id="KW-1185">Reference proteome</keyword>
<sequence length="446" mass="49841">MGSATVGQVEVRDLDAAAAVTQFGATTSASPGSSGVFVPGVSSTSTVQLEYHSMPRPAALFSRLHSIMASWGSEKKSKSTTKVEYMPVAQDEEEGRADGTSDGSTGPPPHHKRRRKWSRPSCMFGVASLSVALLVADIGDKIARNLVGMRRSDPFENWGKPGTGTEDLAWYPTDFLRDVMPVPCHSHNDYWRKVPLFSALYAGCTGVEADVWLRNGDLLVGHERSSLQPNRTFETLYVNPLVDILTRKNPEPEPSAPVTRVNGVFDTDPEQTLVLLVDLKTDGPTTWPWVMKQLEPLRDRGWLSYYEDGQFHQRPITVVGTGNTPFDQIVSRQPRRDAFFDAPLDKLENSPYNWTNSYYASVSFWKAVGAVWWRGRPGETQLATIRAHLREARERGLVSRYWALPAWPIHIRNRLWQLLVEEGIGMLNVDDLEAATTQDWTKPGAF</sequence>
<dbReference type="PANTHER" id="PTHR31571:SF1">
    <property type="entry name" value="ALTERED INHERITANCE OF MITOCHONDRIA PROTEIN 6"/>
    <property type="match status" value="1"/>
</dbReference>
<reference evidence="4 5" key="1">
    <citation type="journal article" date="2024" name="Commun. Biol.">
        <title>Comparative genomic analysis of thermophilic fungi reveals convergent evolutionary adaptations and gene losses.</title>
        <authorList>
            <person name="Steindorff A.S."/>
            <person name="Aguilar-Pontes M.V."/>
            <person name="Robinson A.J."/>
            <person name="Andreopoulos B."/>
            <person name="LaButti K."/>
            <person name="Kuo A."/>
            <person name="Mondo S."/>
            <person name="Riley R."/>
            <person name="Otillar R."/>
            <person name="Haridas S."/>
            <person name="Lipzen A."/>
            <person name="Grimwood J."/>
            <person name="Schmutz J."/>
            <person name="Clum A."/>
            <person name="Reid I.D."/>
            <person name="Moisan M.C."/>
            <person name="Butler G."/>
            <person name="Nguyen T.T.M."/>
            <person name="Dewar K."/>
            <person name="Conant G."/>
            <person name="Drula E."/>
            <person name="Henrissat B."/>
            <person name="Hansel C."/>
            <person name="Singer S."/>
            <person name="Hutchinson M.I."/>
            <person name="de Vries R.P."/>
            <person name="Natvig D.O."/>
            <person name="Powell A.J."/>
            <person name="Tsang A."/>
            <person name="Grigoriev I.V."/>
        </authorList>
    </citation>
    <scope>NUCLEOTIDE SEQUENCE [LARGE SCALE GENOMIC DNA]</scope>
    <source>
        <strain evidence="4 5">CBS 620.91</strain>
    </source>
</reference>
<dbReference type="InterPro" id="IPR051236">
    <property type="entry name" value="HAT_RTT109-like"/>
</dbReference>
<organism evidence="4 5">
    <name type="scientific">Humicola insolens</name>
    <name type="common">Soft-rot fungus</name>
    <dbReference type="NCBI Taxonomy" id="85995"/>
    <lineage>
        <taxon>Eukaryota</taxon>
        <taxon>Fungi</taxon>
        <taxon>Dikarya</taxon>
        <taxon>Ascomycota</taxon>
        <taxon>Pezizomycotina</taxon>
        <taxon>Sordariomycetes</taxon>
        <taxon>Sordariomycetidae</taxon>
        <taxon>Sordariales</taxon>
        <taxon>Chaetomiaceae</taxon>
        <taxon>Mycothermus</taxon>
    </lineage>
</organism>
<dbReference type="InterPro" id="IPR017946">
    <property type="entry name" value="PLC-like_Pdiesterase_TIM-brl"/>
</dbReference>
<dbReference type="PANTHER" id="PTHR31571">
    <property type="entry name" value="ALTERED INHERITANCE OF MITOCHONDRIA PROTEIN 6"/>
    <property type="match status" value="1"/>
</dbReference>
<comment type="caution">
    <text evidence="4">The sequence shown here is derived from an EMBL/GenBank/DDBJ whole genome shotgun (WGS) entry which is preliminary data.</text>
</comment>
<evidence type="ECO:0000313" key="5">
    <source>
        <dbReference type="Proteomes" id="UP001583172"/>
    </source>
</evidence>
<name>A0ABR3VMN3_HUMIN</name>
<evidence type="ECO:0000256" key="1">
    <source>
        <dbReference type="ARBA" id="ARBA00008858"/>
    </source>
</evidence>
<evidence type="ECO:0000256" key="2">
    <source>
        <dbReference type="ARBA" id="ARBA00014286"/>
    </source>
</evidence>